<dbReference type="KEGG" id="mauu:NCTC10437_01886"/>
<protein>
    <recommendedName>
        <fullName evidence="4">2-isopropylmalate synthase LeuA allosteric (dimerisation) domain-containing protein</fullName>
    </recommendedName>
</protein>
<dbReference type="SUPFAM" id="SSF110921">
    <property type="entry name" value="2-isopropylmalate synthase LeuA, allosteric (dimerisation) domain"/>
    <property type="match status" value="1"/>
</dbReference>
<dbReference type="Proteomes" id="UP000279306">
    <property type="component" value="Chromosome"/>
</dbReference>
<dbReference type="EMBL" id="LR134356">
    <property type="protein sequence ID" value="VEG53305.1"/>
    <property type="molecule type" value="Genomic_DNA"/>
</dbReference>
<keyword evidence="1" id="KW-0808">Transferase</keyword>
<dbReference type="GO" id="GO:0016740">
    <property type="term" value="F:transferase activity"/>
    <property type="evidence" value="ECO:0007669"/>
    <property type="project" value="UniProtKB-KW"/>
</dbReference>
<dbReference type="InterPro" id="IPR036230">
    <property type="entry name" value="LeuA_allosteric_dom_sf"/>
</dbReference>
<organism evidence="2 3">
    <name type="scientific">Mycolicibacterium aurum</name>
    <name type="common">Mycobacterium aurum</name>
    <dbReference type="NCBI Taxonomy" id="1791"/>
    <lineage>
        <taxon>Bacteria</taxon>
        <taxon>Bacillati</taxon>
        <taxon>Actinomycetota</taxon>
        <taxon>Actinomycetes</taxon>
        <taxon>Mycobacteriales</taxon>
        <taxon>Mycobacteriaceae</taxon>
        <taxon>Mycolicibacterium</taxon>
    </lineage>
</organism>
<keyword evidence="3" id="KW-1185">Reference proteome</keyword>
<evidence type="ECO:0000313" key="3">
    <source>
        <dbReference type="Proteomes" id="UP000279306"/>
    </source>
</evidence>
<dbReference type="AlphaFoldDB" id="A0A448ILC6"/>
<name>A0A448ILC6_MYCAU</name>
<dbReference type="RefSeq" id="WP_197724214.1">
    <property type="nucleotide sequence ID" value="NZ_CVQQ01000005.1"/>
</dbReference>
<proteinExistence type="predicted"/>
<sequence>MTSRFATGHLASPLSFAAHVDGPIPRDLREEADMTPFDDFFDQYGPANGPVRLGQWSCTDAERPSGRLGPQARNYQATLAVGDRIGTSRAAACGPVAALTEMLYERGFAIEMTAFHQIPAGHHTATFIRGSDGGRNEWAMGWSQDPTESALRAVIACANRLSATGA</sequence>
<evidence type="ECO:0000256" key="1">
    <source>
        <dbReference type="ARBA" id="ARBA00022679"/>
    </source>
</evidence>
<accession>A0A448ILC6</accession>
<reference evidence="2 3" key="1">
    <citation type="submission" date="2018-12" db="EMBL/GenBank/DDBJ databases">
        <authorList>
            <consortium name="Pathogen Informatics"/>
        </authorList>
    </citation>
    <scope>NUCLEOTIDE SEQUENCE [LARGE SCALE GENOMIC DNA]</scope>
    <source>
        <strain evidence="2 3">NCTC10437</strain>
    </source>
</reference>
<gene>
    <name evidence="2" type="ORF">NCTC10437_01886</name>
</gene>
<evidence type="ECO:0008006" key="4">
    <source>
        <dbReference type="Google" id="ProtNLM"/>
    </source>
</evidence>
<evidence type="ECO:0000313" key="2">
    <source>
        <dbReference type="EMBL" id="VEG53305.1"/>
    </source>
</evidence>
<dbReference type="STRING" id="1791.GCA_001049355_02004"/>
<dbReference type="Gene3D" id="3.30.160.270">
    <property type="match status" value="1"/>
</dbReference>